<evidence type="ECO:0000313" key="9">
    <source>
        <dbReference type="Proteomes" id="UP000027471"/>
    </source>
</evidence>
<dbReference type="PANTHER" id="PTHR48111">
    <property type="entry name" value="REGULATOR OF RPOS"/>
    <property type="match status" value="1"/>
</dbReference>
<dbReference type="Gene3D" id="6.10.250.690">
    <property type="match status" value="1"/>
</dbReference>
<dbReference type="RefSeq" id="WP_038127233.1">
    <property type="nucleotide sequence ID" value="NZ_AUNB01000001.1"/>
</dbReference>
<dbReference type="InterPro" id="IPR039420">
    <property type="entry name" value="WalR-like"/>
</dbReference>
<dbReference type="SMART" id="SM00862">
    <property type="entry name" value="Trans_reg_C"/>
    <property type="match status" value="1"/>
</dbReference>
<evidence type="ECO:0000256" key="1">
    <source>
        <dbReference type="ARBA" id="ARBA00023015"/>
    </source>
</evidence>
<accession>A0A074JYI1</accession>
<dbReference type="CDD" id="cd00383">
    <property type="entry name" value="trans_reg_C"/>
    <property type="match status" value="1"/>
</dbReference>
<evidence type="ECO:0000259" key="7">
    <source>
        <dbReference type="PROSITE" id="PS51755"/>
    </source>
</evidence>
<protein>
    <recommendedName>
        <fullName evidence="10">Chemotaxis protein CheY</fullName>
    </recommendedName>
</protein>
<evidence type="ECO:0000259" key="6">
    <source>
        <dbReference type="PROSITE" id="PS50110"/>
    </source>
</evidence>
<dbReference type="GO" id="GO:0032993">
    <property type="term" value="C:protein-DNA complex"/>
    <property type="evidence" value="ECO:0007669"/>
    <property type="project" value="TreeGrafter"/>
</dbReference>
<organism evidence="8 9">
    <name type="scientific">Thioclava indica</name>
    <dbReference type="NCBI Taxonomy" id="1353528"/>
    <lineage>
        <taxon>Bacteria</taxon>
        <taxon>Pseudomonadati</taxon>
        <taxon>Pseudomonadota</taxon>
        <taxon>Alphaproteobacteria</taxon>
        <taxon>Rhodobacterales</taxon>
        <taxon>Paracoccaceae</taxon>
        <taxon>Thioclava</taxon>
    </lineage>
</organism>
<dbReference type="GO" id="GO:0000156">
    <property type="term" value="F:phosphorelay response regulator activity"/>
    <property type="evidence" value="ECO:0007669"/>
    <property type="project" value="TreeGrafter"/>
</dbReference>
<evidence type="ECO:0000256" key="4">
    <source>
        <dbReference type="PROSITE-ProRule" id="PRU00169"/>
    </source>
</evidence>
<dbReference type="PROSITE" id="PS50110">
    <property type="entry name" value="RESPONSE_REGULATORY"/>
    <property type="match status" value="1"/>
</dbReference>
<dbReference type="InterPro" id="IPR011006">
    <property type="entry name" value="CheY-like_superfamily"/>
</dbReference>
<feature type="modified residue" description="4-aspartylphosphate" evidence="4">
    <location>
        <position position="51"/>
    </location>
</feature>
<keyword evidence="2 5" id="KW-0238">DNA-binding</keyword>
<evidence type="ECO:0000256" key="2">
    <source>
        <dbReference type="ARBA" id="ARBA00023125"/>
    </source>
</evidence>
<dbReference type="STRING" id="1353528.DT23_00830"/>
<dbReference type="InterPro" id="IPR001867">
    <property type="entry name" value="OmpR/PhoB-type_DNA-bd"/>
</dbReference>
<dbReference type="InterPro" id="IPR001789">
    <property type="entry name" value="Sig_transdc_resp-reg_receiver"/>
</dbReference>
<evidence type="ECO:0000256" key="3">
    <source>
        <dbReference type="ARBA" id="ARBA00023163"/>
    </source>
</evidence>
<name>A0A074JYI1_9RHOB</name>
<dbReference type="SMART" id="SM00448">
    <property type="entry name" value="REC"/>
    <property type="match status" value="1"/>
</dbReference>
<dbReference type="SUPFAM" id="SSF52172">
    <property type="entry name" value="CheY-like"/>
    <property type="match status" value="1"/>
</dbReference>
<dbReference type="PROSITE" id="PS51755">
    <property type="entry name" value="OMPR_PHOB"/>
    <property type="match status" value="1"/>
</dbReference>
<feature type="DNA-binding region" description="OmpR/PhoB-type" evidence="5">
    <location>
        <begin position="124"/>
        <end position="221"/>
    </location>
</feature>
<dbReference type="Pfam" id="PF00072">
    <property type="entry name" value="Response_reg"/>
    <property type="match status" value="1"/>
</dbReference>
<dbReference type="GO" id="GO:0000976">
    <property type="term" value="F:transcription cis-regulatory region binding"/>
    <property type="evidence" value="ECO:0007669"/>
    <property type="project" value="TreeGrafter"/>
</dbReference>
<feature type="domain" description="OmpR/PhoB-type" evidence="7">
    <location>
        <begin position="124"/>
        <end position="221"/>
    </location>
</feature>
<dbReference type="Gene3D" id="1.10.10.10">
    <property type="entry name" value="Winged helix-like DNA-binding domain superfamily/Winged helix DNA-binding domain"/>
    <property type="match status" value="1"/>
</dbReference>
<dbReference type="AlphaFoldDB" id="A0A074JYI1"/>
<comment type="caution">
    <text evidence="8">The sequence shown here is derived from an EMBL/GenBank/DDBJ whole genome shotgun (WGS) entry which is preliminary data.</text>
</comment>
<dbReference type="InterPro" id="IPR036388">
    <property type="entry name" value="WH-like_DNA-bd_sf"/>
</dbReference>
<dbReference type="eggNOG" id="COG0745">
    <property type="taxonomic scope" value="Bacteria"/>
</dbReference>
<keyword evidence="4" id="KW-0597">Phosphoprotein</keyword>
<dbReference type="Proteomes" id="UP000027471">
    <property type="component" value="Unassembled WGS sequence"/>
</dbReference>
<dbReference type="PANTHER" id="PTHR48111:SF67">
    <property type="entry name" value="TRANSCRIPTIONAL REGULATORY PROTEIN TCTD"/>
    <property type="match status" value="1"/>
</dbReference>
<dbReference type="GO" id="GO:0006355">
    <property type="term" value="P:regulation of DNA-templated transcription"/>
    <property type="evidence" value="ECO:0007669"/>
    <property type="project" value="InterPro"/>
</dbReference>
<dbReference type="Pfam" id="PF00486">
    <property type="entry name" value="Trans_reg_C"/>
    <property type="match status" value="1"/>
</dbReference>
<proteinExistence type="predicted"/>
<sequence length="223" mass="25036">MRVLIVEDAQDMAEAVRNHLHRAGMTCDVAPDCGTAEDCLAVTRYDAMVLDIHLPDRLGTELLRDLRARGERMPVLMLTALFSVDDRVSALDLGADDYLVKPFDHRELEARLRALIRRGAETKSEDLTLGRLTWTPATLSARLDDKPLALTRRETVLLGVLMRNSERIMSKEKLYEGLYSFADVDVGLNAIELYVARLRKKLTGSGVVIETHRGLGYRMQLDG</sequence>
<reference evidence="8 9" key="1">
    <citation type="journal article" date="2015" name="Antonie Van Leeuwenhoek">
        <title>Thioclava indica sp. nov., isolated from surface seawater of the Indian Ocean.</title>
        <authorList>
            <person name="Liu Y."/>
            <person name="Lai Q."/>
            <person name="Du J."/>
            <person name="Xu H."/>
            <person name="Jiang L."/>
            <person name="Shao Z."/>
        </authorList>
    </citation>
    <scope>NUCLEOTIDE SEQUENCE [LARGE SCALE GENOMIC DNA]</scope>
    <source>
        <strain evidence="8 9">DT23-4</strain>
    </source>
</reference>
<keyword evidence="3" id="KW-0804">Transcription</keyword>
<dbReference type="EMBL" id="AUNB01000001">
    <property type="protein sequence ID" value="KEO61544.1"/>
    <property type="molecule type" value="Genomic_DNA"/>
</dbReference>
<dbReference type="OrthoDB" id="9802426at2"/>
<evidence type="ECO:0000313" key="8">
    <source>
        <dbReference type="EMBL" id="KEO61544.1"/>
    </source>
</evidence>
<gene>
    <name evidence="8" type="ORF">DT23_00830</name>
</gene>
<evidence type="ECO:0008006" key="10">
    <source>
        <dbReference type="Google" id="ProtNLM"/>
    </source>
</evidence>
<evidence type="ECO:0000256" key="5">
    <source>
        <dbReference type="PROSITE-ProRule" id="PRU01091"/>
    </source>
</evidence>
<feature type="domain" description="Response regulatory" evidence="6">
    <location>
        <begin position="2"/>
        <end position="116"/>
    </location>
</feature>
<keyword evidence="9" id="KW-1185">Reference proteome</keyword>
<dbReference type="GO" id="GO:0005829">
    <property type="term" value="C:cytosol"/>
    <property type="evidence" value="ECO:0007669"/>
    <property type="project" value="TreeGrafter"/>
</dbReference>
<dbReference type="Gene3D" id="3.40.50.2300">
    <property type="match status" value="1"/>
</dbReference>
<keyword evidence="1" id="KW-0805">Transcription regulation</keyword>